<protein>
    <submittedName>
        <fullName evidence="2">Uncharacterized protein</fullName>
    </submittedName>
</protein>
<feature type="region of interest" description="Disordered" evidence="1">
    <location>
        <begin position="1"/>
        <end position="25"/>
    </location>
</feature>
<gene>
    <name evidence="2" type="ORF">HRQ87_16105</name>
</gene>
<proteinExistence type="predicted"/>
<name>A0ABX2IZW2_9RHOB</name>
<sequence length="274" mass="29518">MAEQPKINTKLGPKAYRPPNPERYPAGAEARHLVTYADTLGSAGDLGTAISDISIRALERAEQTHKAVAEAMTAVNVEQAAMEKAGHPAARLVQTPDGIRSVGTKFGELADSADPLLAKEQERLDADIRKVAQYQDGILKRIDAAITCPTTQSDAPLRSDIRNHLKSLKPTDARYQAIKAATDGDMATVSVILNSPPHLMGLKAKDVDAVRLEARKRTNPTLWAAYEKSDVVLKHMTTGSKAIGKKKDAINGYRLADQQASNDALSKLHGLARA</sequence>
<accession>A0ABX2IZW2</accession>
<keyword evidence="3" id="KW-1185">Reference proteome</keyword>
<evidence type="ECO:0000313" key="3">
    <source>
        <dbReference type="Proteomes" id="UP000777935"/>
    </source>
</evidence>
<dbReference type="EMBL" id="JABUFE010000011">
    <property type="protein sequence ID" value="NSX56319.1"/>
    <property type="molecule type" value="Genomic_DNA"/>
</dbReference>
<dbReference type="Proteomes" id="UP000777935">
    <property type="component" value="Unassembled WGS sequence"/>
</dbReference>
<dbReference type="RefSeq" id="WP_174139470.1">
    <property type="nucleotide sequence ID" value="NZ_JABUFE010000011.1"/>
</dbReference>
<organism evidence="2 3">
    <name type="scientific">Parasulfitobacter algicola</name>
    <dbReference type="NCBI Taxonomy" id="2614809"/>
    <lineage>
        <taxon>Bacteria</taxon>
        <taxon>Pseudomonadati</taxon>
        <taxon>Pseudomonadota</taxon>
        <taxon>Alphaproteobacteria</taxon>
        <taxon>Rhodobacterales</taxon>
        <taxon>Roseobacteraceae</taxon>
        <taxon>Parasulfitobacter</taxon>
    </lineage>
</organism>
<evidence type="ECO:0000313" key="2">
    <source>
        <dbReference type="EMBL" id="NSX56319.1"/>
    </source>
</evidence>
<comment type="caution">
    <text evidence="2">The sequence shown here is derived from an EMBL/GenBank/DDBJ whole genome shotgun (WGS) entry which is preliminary data.</text>
</comment>
<evidence type="ECO:0000256" key="1">
    <source>
        <dbReference type="SAM" id="MobiDB-lite"/>
    </source>
</evidence>
<reference evidence="2 3" key="1">
    <citation type="submission" date="2020-06" db="EMBL/GenBank/DDBJ databases">
        <title>Sulfitobacter algicola sp. nov., isolated from green algae.</title>
        <authorList>
            <person name="Wang C."/>
        </authorList>
    </citation>
    <scope>NUCLEOTIDE SEQUENCE [LARGE SCALE GENOMIC DNA]</scope>
    <source>
        <strain evidence="2 3">1151</strain>
    </source>
</reference>